<sequence length="213" mass="21278">GGIDFVGSSDQVGFEYHSVADAMGVTGLKWGVSAAFNDEASTASAGAFDTGYGVGVTYVTSAGDTSVTVGAGYAAADYIGTSLTKDEAGGHVGVSAVTGDLTVAAAYGSGDTVGTSTTPTQNDMEATEMGVKYVSGDITFNVGYLSSSGTDNSYGASVATKDEKKQTSASIDYVIASGVTGTIGYKDQEGKNEGAVTTNHSGSSWYVGATISF</sequence>
<name>A0A383C7Y6_9ZZZZ</name>
<organism evidence="2">
    <name type="scientific">marine metagenome</name>
    <dbReference type="NCBI Taxonomy" id="408172"/>
    <lineage>
        <taxon>unclassified sequences</taxon>
        <taxon>metagenomes</taxon>
        <taxon>ecological metagenomes</taxon>
    </lineage>
</organism>
<gene>
    <name evidence="2" type="ORF">METZ01_LOCUS480572</name>
</gene>
<dbReference type="SUPFAM" id="SSF56935">
    <property type="entry name" value="Porins"/>
    <property type="match status" value="1"/>
</dbReference>
<dbReference type="Pfam" id="PF13609">
    <property type="entry name" value="Porin_4"/>
    <property type="match status" value="1"/>
</dbReference>
<proteinExistence type="predicted"/>
<evidence type="ECO:0000313" key="2">
    <source>
        <dbReference type="EMBL" id="SVE27718.1"/>
    </source>
</evidence>
<dbReference type="AlphaFoldDB" id="A0A383C7Y6"/>
<dbReference type="InterPro" id="IPR023614">
    <property type="entry name" value="Porin_dom_sf"/>
</dbReference>
<dbReference type="GO" id="GO:0016020">
    <property type="term" value="C:membrane"/>
    <property type="evidence" value="ECO:0007669"/>
    <property type="project" value="InterPro"/>
</dbReference>
<dbReference type="Gene3D" id="2.40.160.10">
    <property type="entry name" value="Porin"/>
    <property type="match status" value="1"/>
</dbReference>
<feature type="non-terminal residue" evidence="2">
    <location>
        <position position="1"/>
    </location>
</feature>
<protein>
    <recommendedName>
        <fullName evidence="1">Porin domain-containing protein</fullName>
    </recommendedName>
</protein>
<dbReference type="EMBL" id="UINC01206201">
    <property type="protein sequence ID" value="SVE27718.1"/>
    <property type="molecule type" value="Genomic_DNA"/>
</dbReference>
<dbReference type="GO" id="GO:0015288">
    <property type="term" value="F:porin activity"/>
    <property type="evidence" value="ECO:0007669"/>
    <property type="project" value="InterPro"/>
</dbReference>
<dbReference type="InterPro" id="IPR033900">
    <property type="entry name" value="Gram_neg_porin_domain"/>
</dbReference>
<feature type="domain" description="Porin" evidence="1">
    <location>
        <begin position="26"/>
        <end position="192"/>
    </location>
</feature>
<evidence type="ECO:0000259" key="1">
    <source>
        <dbReference type="Pfam" id="PF13609"/>
    </source>
</evidence>
<reference evidence="2" key="1">
    <citation type="submission" date="2018-05" db="EMBL/GenBank/DDBJ databases">
        <authorList>
            <person name="Lanie J.A."/>
            <person name="Ng W.-L."/>
            <person name="Kazmierczak K.M."/>
            <person name="Andrzejewski T.M."/>
            <person name="Davidsen T.M."/>
            <person name="Wayne K.J."/>
            <person name="Tettelin H."/>
            <person name="Glass J.I."/>
            <person name="Rusch D."/>
            <person name="Podicherti R."/>
            <person name="Tsui H.-C.T."/>
            <person name="Winkler M.E."/>
        </authorList>
    </citation>
    <scope>NUCLEOTIDE SEQUENCE</scope>
</reference>
<accession>A0A383C7Y6</accession>